<proteinExistence type="predicted"/>
<organism evidence="1 2">
    <name type="scientific">Dysgonomonas hofstadii</name>
    <dbReference type="NCBI Taxonomy" id="637886"/>
    <lineage>
        <taxon>Bacteria</taxon>
        <taxon>Pseudomonadati</taxon>
        <taxon>Bacteroidota</taxon>
        <taxon>Bacteroidia</taxon>
        <taxon>Bacteroidales</taxon>
        <taxon>Dysgonomonadaceae</taxon>
        <taxon>Dysgonomonas</taxon>
    </lineage>
</organism>
<gene>
    <name evidence="1" type="ORF">GGR21_002149</name>
</gene>
<name>A0A840CQ87_9BACT</name>
<sequence length="88" mass="10150">MGRACTLKAGDVIYRVDPRSLSIKVFKISAPDEVYNFTATTYENFSMVCEKKRFQLPKNLLFPLEFKGRLYFLTEQEANSFIKSQVGL</sequence>
<keyword evidence="2" id="KW-1185">Reference proteome</keyword>
<comment type="caution">
    <text evidence="1">The sequence shown here is derived from an EMBL/GenBank/DDBJ whole genome shotgun (WGS) entry which is preliminary data.</text>
</comment>
<evidence type="ECO:0000313" key="2">
    <source>
        <dbReference type="Proteomes" id="UP000555103"/>
    </source>
</evidence>
<dbReference type="AlphaFoldDB" id="A0A840CQ87"/>
<dbReference type="EMBL" id="JACIEP010000006">
    <property type="protein sequence ID" value="MBB4036248.1"/>
    <property type="molecule type" value="Genomic_DNA"/>
</dbReference>
<evidence type="ECO:0000313" key="1">
    <source>
        <dbReference type="EMBL" id="MBB4036248.1"/>
    </source>
</evidence>
<dbReference type="Proteomes" id="UP000555103">
    <property type="component" value="Unassembled WGS sequence"/>
</dbReference>
<accession>A0A840CQ87</accession>
<reference evidence="1 2" key="1">
    <citation type="submission" date="2020-08" db="EMBL/GenBank/DDBJ databases">
        <title>Genomic Encyclopedia of Type Strains, Phase IV (KMG-IV): sequencing the most valuable type-strain genomes for metagenomic binning, comparative biology and taxonomic classification.</title>
        <authorList>
            <person name="Goeker M."/>
        </authorList>
    </citation>
    <scope>NUCLEOTIDE SEQUENCE [LARGE SCALE GENOMIC DNA]</scope>
    <source>
        <strain evidence="1 2">DSM 104969</strain>
    </source>
</reference>
<dbReference type="RefSeq" id="WP_183307146.1">
    <property type="nucleotide sequence ID" value="NZ_JACIEP010000006.1"/>
</dbReference>
<protein>
    <submittedName>
        <fullName evidence="1">Uncharacterized protein</fullName>
    </submittedName>
</protein>